<dbReference type="InterPro" id="IPR052032">
    <property type="entry name" value="ATP-dep_AA_Ligase"/>
</dbReference>
<dbReference type="InterPro" id="IPR011761">
    <property type="entry name" value="ATP-grasp"/>
</dbReference>
<dbReference type="PANTHER" id="PTHR43585">
    <property type="entry name" value="FUMIPYRROLE BIOSYNTHESIS PROTEIN C"/>
    <property type="match status" value="1"/>
</dbReference>
<dbReference type="Proteomes" id="UP001231197">
    <property type="component" value="Unassembled WGS sequence"/>
</dbReference>
<dbReference type="Gene3D" id="3.30.1490.20">
    <property type="entry name" value="ATP-grasp fold, A domain"/>
    <property type="match status" value="1"/>
</dbReference>
<dbReference type="PANTHER" id="PTHR43585:SF2">
    <property type="entry name" value="ATP-GRASP ENZYME FSQD"/>
    <property type="match status" value="1"/>
</dbReference>
<evidence type="ECO:0000256" key="4">
    <source>
        <dbReference type="PROSITE-ProRule" id="PRU00409"/>
    </source>
</evidence>
<keyword evidence="7" id="KW-1185">Reference proteome</keyword>
<keyword evidence="3 4" id="KW-0067">ATP-binding</keyword>
<reference evidence="6 7" key="1">
    <citation type="journal article" date="2023" name="Int. J. Syst. Evol. Microbiol.">
        <title>Winogradskyella bathintestinalis sp. nov., isolated from the intestine of the deep-sea loosejaw dragonfish, Malacosteus niger.</title>
        <authorList>
            <person name="Uniacke-Lowe S."/>
            <person name="Johnson C.N."/>
            <person name="Stanton C."/>
            <person name="Hill C."/>
            <person name="Ross P."/>
        </authorList>
    </citation>
    <scope>NUCLEOTIDE SEQUENCE [LARGE SCALE GENOMIC DNA]</scope>
    <source>
        <strain evidence="6 7">APC 3343</strain>
    </source>
</reference>
<dbReference type="Gene3D" id="3.40.50.20">
    <property type="match status" value="1"/>
</dbReference>
<dbReference type="RefSeq" id="WP_290206945.1">
    <property type="nucleotide sequence ID" value="NZ_JASDDK010000003.1"/>
</dbReference>
<evidence type="ECO:0000259" key="5">
    <source>
        <dbReference type="PROSITE" id="PS50975"/>
    </source>
</evidence>
<dbReference type="Gene3D" id="3.30.470.20">
    <property type="entry name" value="ATP-grasp fold, B domain"/>
    <property type="match status" value="1"/>
</dbReference>
<keyword evidence="2 4" id="KW-0547">Nucleotide-binding</keyword>
<dbReference type="InterPro" id="IPR013815">
    <property type="entry name" value="ATP_grasp_subdomain_1"/>
</dbReference>
<gene>
    <name evidence="6" type="ORF">QMA06_11220</name>
</gene>
<accession>A0ABT7ZWA3</accession>
<evidence type="ECO:0000313" key="6">
    <source>
        <dbReference type="EMBL" id="MDN3493295.1"/>
    </source>
</evidence>
<sequence length="399" mass="45681">MSKKPLNFLCISTYFKGEDFLKSVKAEGNNVYLLTKNKLQHENWPWEFIDDTFYIDEWHHNDVVKGIAYKFRTIKFDRFVALDDFDVEKVALLREHFRMPGMGRTTAHYFRDKLAMRVKAKEEGVNVPDFTDLFNDETINNYADKVSPPWLIKPRMEASATGIKKIHSKNDLWQIVNDLGDERDNYLVEKFAPGDVYHVDGLNVDGKVAFARVSKYLDTPFEVAHGGGIFRSASSKIGSKFEKGLQKMNAEVMKAFGMQFGASHTEFIQSKATGELFFLETSSRVGGANLAEMVEAASGINLWVQWARIEITNLTKKVYKLPKTNDQYSGIVVSLSRFKHPDTSSFTDEEIVWRMHKDWHIGLIVQSNSSERVLELLDHYTKRIAAEFHASLPAPDKSE</sequence>
<organism evidence="6 7">
    <name type="scientific">Winogradskyella bathintestinalis</name>
    <dbReference type="NCBI Taxonomy" id="3035208"/>
    <lineage>
        <taxon>Bacteria</taxon>
        <taxon>Pseudomonadati</taxon>
        <taxon>Bacteroidota</taxon>
        <taxon>Flavobacteriia</taxon>
        <taxon>Flavobacteriales</taxon>
        <taxon>Flavobacteriaceae</taxon>
        <taxon>Winogradskyella</taxon>
    </lineage>
</organism>
<dbReference type="PROSITE" id="PS50975">
    <property type="entry name" value="ATP_GRASP"/>
    <property type="match status" value="1"/>
</dbReference>
<proteinExistence type="predicted"/>
<dbReference type="EMBL" id="JASDDK010000003">
    <property type="protein sequence ID" value="MDN3493295.1"/>
    <property type="molecule type" value="Genomic_DNA"/>
</dbReference>
<feature type="domain" description="ATP-grasp" evidence="5">
    <location>
        <begin position="117"/>
        <end position="311"/>
    </location>
</feature>
<evidence type="ECO:0000313" key="7">
    <source>
        <dbReference type="Proteomes" id="UP001231197"/>
    </source>
</evidence>
<keyword evidence="1" id="KW-0436">Ligase</keyword>
<comment type="caution">
    <text evidence="6">The sequence shown here is derived from an EMBL/GenBank/DDBJ whole genome shotgun (WGS) entry which is preliminary data.</text>
</comment>
<dbReference type="SUPFAM" id="SSF56059">
    <property type="entry name" value="Glutathione synthetase ATP-binding domain-like"/>
    <property type="match status" value="1"/>
</dbReference>
<protein>
    <submittedName>
        <fullName evidence="6">ATP-grasp domain-containing protein</fullName>
    </submittedName>
</protein>
<evidence type="ECO:0000256" key="1">
    <source>
        <dbReference type="ARBA" id="ARBA00022598"/>
    </source>
</evidence>
<evidence type="ECO:0000256" key="2">
    <source>
        <dbReference type="ARBA" id="ARBA00022741"/>
    </source>
</evidence>
<evidence type="ECO:0000256" key="3">
    <source>
        <dbReference type="ARBA" id="ARBA00022840"/>
    </source>
</evidence>
<name>A0ABT7ZWA3_9FLAO</name>